<keyword evidence="2" id="KW-1185">Reference proteome</keyword>
<reference evidence="2" key="1">
    <citation type="submission" date="2022-09" db="EMBL/GenBank/DDBJ databases">
        <title>Complete genome sequence of Vulcanisaeta souniana.</title>
        <authorList>
            <person name="Kato S."/>
            <person name="Itoh T."/>
            <person name="Ohkuma M."/>
        </authorList>
    </citation>
    <scope>NUCLEOTIDE SEQUENCE [LARGE SCALE GENOMIC DNA]</scope>
    <source>
        <strain evidence="2">JCM 11219</strain>
    </source>
</reference>
<gene>
    <name evidence="1" type="ORF">Vsou_04710</name>
</gene>
<dbReference type="Proteomes" id="UP001060771">
    <property type="component" value="Chromosome"/>
</dbReference>
<dbReference type="PANTHER" id="PTHR37954">
    <property type="entry name" value="BLL4979 PROTEIN"/>
    <property type="match status" value="1"/>
</dbReference>
<dbReference type="EMBL" id="AP026830">
    <property type="protein sequence ID" value="BDR91378.1"/>
    <property type="molecule type" value="Genomic_DNA"/>
</dbReference>
<evidence type="ECO:0008006" key="3">
    <source>
        <dbReference type="Google" id="ProtNLM"/>
    </source>
</evidence>
<name>A0ABM8BKA9_9CREN</name>
<evidence type="ECO:0000313" key="1">
    <source>
        <dbReference type="EMBL" id="BDR91378.1"/>
    </source>
</evidence>
<accession>A0ABM8BKA9</accession>
<proteinExistence type="predicted"/>
<dbReference type="PANTHER" id="PTHR37954:SF3">
    <property type="entry name" value="DUF169 DOMAIN-CONTAINING PROTEIN"/>
    <property type="match status" value="1"/>
</dbReference>
<protein>
    <recommendedName>
        <fullName evidence="3">DUF169 domain-containing protein</fullName>
    </recommendedName>
</protein>
<evidence type="ECO:0000313" key="2">
    <source>
        <dbReference type="Proteomes" id="UP001060771"/>
    </source>
</evidence>
<organism evidence="1 2">
    <name type="scientific">Vulcanisaeta souniana JCM 11219</name>
    <dbReference type="NCBI Taxonomy" id="1293586"/>
    <lineage>
        <taxon>Archaea</taxon>
        <taxon>Thermoproteota</taxon>
        <taxon>Thermoprotei</taxon>
        <taxon>Thermoproteales</taxon>
        <taxon>Thermoproteaceae</taxon>
        <taxon>Vulcanisaeta</taxon>
    </lineage>
</organism>
<dbReference type="InterPro" id="IPR003748">
    <property type="entry name" value="DUF169"/>
</dbReference>
<dbReference type="Pfam" id="PF02596">
    <property type="entry name" value="DUF169"/>
    <property type="match status" value="1"/>
</dbReference>
<sequence>MLIARGLNSGNMQSVEDLRRIGRELRGELGLRTHPVGIKFCPESCDLTGFRRPRNFGIHMTVCQVINAARYGWAMAFTLEDMFCIGGAYLFGLVPEYPEFLETPISRHTSSDDAKKHINSRYLENALPKGSVKAVLVAPLESINFIPDVIDVYGTPTQINTIAKSLIWHGIFPETELLGLISCSVVTRAYKTRKPQVKIPGSGEIAWGRTEEDEVSITIPLEHIDKVLSGLENIKRLNPYPPPRFWWYEPIAPKGYTITYKDYEEWKKRKNPQA</sequence>